<dbReference type="InterPro" id="IPR005532">
    <property type="entry name" value="SUMF_dom"/>
</dbReference>
<dbReference type="GO" id="GO:0120147">
    <property type="term" value="F:formylglycine-generating oxidase activity"/>
    <property type="evidence" value="ECO:0007669"/>
    <property type="project" value="TreeGrafter"/>
</dbReference>
<accession>A0A0V7ZRR9</accession>
<dbReference type="AlphaFoldDB" id="A0A0V7ZRR9"/>
<dbReference type="Pfam" id="PF03781">
    <property type="entry name" value="FGE-sulfatase"/>
    <property type="match status" value="1"/>
</dbReference>
<organism evidence="2 3">
    <name type="scientific">Mastigocoleus testarum BC008</name>
    <dbReference type="NCBI Taxonomy" id="371196"/>
    <lineage>
        <taxon>Bacteria</taxon>
        <taxon>Bacillati</taxon>
        <taxon>Cyanobacteriota</taxon>
        <taxon>Cyanophyceae</taxon>
        <taxon>Nostocales</taxon>
        <taxon>Hapalosiphonaceae</taxon>
        <taxon>Mastigocoleus</taxon>
    </lineage>
</organism>
<dbReference type="PANTHER" id="PTHR23150:SF19">
    <property type="entry name" value="FORMYLGLYCINE-GENERATING ENZYME"/>
    <property type="match status" value="1"/>
</dbReference>
<dbReference type="InterPro" id="IPR016187">
    <property type="entry name" value="CTDL_fold"/>
</dbReference>
<feature type="domain" description="Sulfatase-modifying factor enzyme-like" evidence="1">
    <location>
        <begin position="39"/>
        <end position="286"/>
    </location>
</feature>
<dbReference type="Gene3D" id="3.90.1580.10">
    <property type="entry name" value="paralog of FGE (formylglycine-generating enzyme)"/>
    <property type="match status" value="1"/>
</dbReference>
<sequence>MTTFEFEVVTVDTQGRKTKRSSEQAEYFTEYLGDGVALEMVSIPGGKFQMGAPQDEKASQESERPQHMVNVEPFFMSRYPITQAQWKIVVNSSQIEERPLEFDDPSCFKGDNLPVERVSWYEAQEFCQRLSRKTGRIYRLPSEAQWEYACRAKETTPFHFGKTITTDLANYRGQDREINGHLYQGTYGGELPGVDRQRTTEVGSFPPNAFGLCDMHGLVWEWCADYEHENYQDAPSDGSVWLSDGNEEYRILRGGSWDSFPHLCRSASRFSESADVRDKEFGFRVVCSLM</sequence>
<evidence type="ECO:0000313" key="3">
    <source>
        <dbReference type="Proteomes" id="UP000053372"/>
    </source>
</evidence>
<comment type="caution">
    <text evidence="2">The sequence shown here is derived from an EMBL/GenBank/DDBJ whole genome shotgun (WGS) entry which is preliminary data.</text>
</comment>
<dbReference type="EMBL" id="LMTZ01000089">
    <property type="protein sequence ID" value="KST67315.1"/>
    <property type="molecule type" value="Genomic_DNA"/>
</dbReference>
<reference evidence="2 3" key="1">
    <citation type="journal article" date="2015" name="Genome Announc.">
        <title>Draft Genome of the Euendolithic (true boring) Cyanobacterium Mastigocoleus testarum strain BC008.</title>
        <authorList>
            <person name="Guida B.S."/>
            <person name="Garcia-Pichel F."/>
        </authorList>
    </citation>
    <scope>NUCLEOTIDE SEQUENCE [LARGE SCALE GENOMIC DNA]</scope>
    <source>
        <strain evidence="2 3">BC008</strain>
    </source>
</reference>
<proteinExistence type="predicted"/>
<keyword evidence="3" id="KW-1185">Reference proteome</keyword>
<gene>
    <name evidence="2" type="ORF">BC008_29250</name>
</gene>
<dbReference type="SUPFAM" id="SSF56436">
    <property type="entry name" value="C-type lectin-like"/>
    <property type="match status" value="1"/>
</dbReference>
<evidence type="ECO:0000259" key="1">
    <source>
        <dbReference type="Pfam" id="PF03781"/>
    </source>
</evidence>
<evidence type="ECO:0000313" key="2">
    <source>
        <dbReference type="EMBL" id="KST67315.1"/>
    </source>
</evidence>
<dbReference type="Proteomes" id="UP000053372">
    <property type="component" value="Unassembled WGS sequence"/>
</dbReference>
<dbReference type="PANTHER" id="PTHR23150">
    <property type="entry name" value="SULFATASE MODIFYING FACTOR 1, 2"/>
    <property type="match status" value="1"/>
</dbReference>
<dbReference type="InterPro" id="IPR051043">
    <property type="entry name" value="Sulfatase_Mod_Factor_Kinase"/>
</dbReference>
<dbReference type="InterPro" id="IPR042095">
    <property type="entry name" value="SUMF_sf"/>
</dbReference>
<protein>
    <recommendedName>
        <fullName evidence="1">Sulfatase-modifying factor enzyme-like domain-containing protein</fullName>
    </recommendedName>
</protein>
<name>A0A0V7ZRR9_9CYAN</name>